<dbReference type="GO" id="GO:0005737">
    <property type="term" value="C:cytoplasm"/>
    <property type="evidence" value="ECO:0007669"/>
    <property type="project" value="TreeGrafter"/>
</dbReference>
<dbReference type="PANTHER" id="PTHR13799:SF14">
    <property type="entry name" value="GTP CYCLOHYDROLASE 1 TYPE 2 HOMOLOG"/>
    <property type="match status" value="1"/>
</dbReference>
<dbReference type="PANTHER" id="PTHR13799">
    <property type="entry name" value="NGG1 INTERACTING FACTOR 3"/>
    <property type="match status" value="1"/>
</dbReference>
<gene>
    <name evidence="3" type="ORF">UFOPK3773_01937</name>
</gene>
<keyword evidence="2" id="KW-0479">Metal-binding</keyword>
<dbReference type="AlphaFoldDB" id="A0A6J7KZB5"/>
<comment type="similarity">
    <text evidence="1">Belongs to the GTP cyclohydrolase I type 2/NIF3 family.</text>
</comment>
<reference evidence="3" key="1">
    <citation type="submission" date="2020-05" db="EMBL/GenBank/DDBJ databases">
        <authorList>
            <person name="Chiriac C."/>
            <person name="Salcher M."/>
            <person name="Ghai R."/>
            <person name="Kavagutti S V."/>
        </authorList>
    </citation>
    <scope>NUCLEOTIDE SEQUENCE</scope>
</reference>
<dbReference type="InterPro" id="IPR036069">
    <property type="entry name" value="DUF34/NIF3_sf"/>
</dbReference>
<organism evidence="3">
    <name type="scientific">freshwater metagenome</name>
    <dbReference type="NCBI Taxonomy" id="449393"/>
    <lineage>
        <taxon>unclassified sequences</taxon>
        <taxon>metagenomes</taxon>
        <taxon>ecological metagenomes</taxon>
    </lineage>
</organism>
<evidence type="ECO:0000313" key="3">
    <source>
        <dbReference type="EMBL" id="CAB4960133.1"/>
    </source>
</evidence>
<protein>
    <submittedName>
        <fullName evidence="3">Unannotated protein</fullName>
    </submittedName>
</protein>
<dbReference type="SUPFAM" id="SSF102705">
    <property type="entry name" value="NIF3 (NGG1p interacting factor 3)-like"/>
    <property type="match status" value="1"/>
</dbReference>
<dbReference type="EMBL" id="CAFBNF010000279">
    <property type="protein sequence ID" value="CAB4960133.1"/>
    <property type="molecule type" value="Genomic_DNA"/>
</dbReference>
<evidence type="ECO:0000256" key="2">
    <source>
        <dbReference type="ARBA" id="ARBA00022723"/>
    </source>
</evidence>
<sequence>MAADTSKGRLIHRLIRSDVALFNAHTNADAASTGVSDALAEALGIVDLVPLQPAPGGSAAEGLGRVGRLLEPVSLGDFVERVALALPATARGAAVSGDLGAIVSRAAVCGGSGDFLLAAATASGADVFVTADLRHHRVAEHRDEGGCALVDVAHWASEWPWLESAAALLGAELARLPGGQAIDIEVSRLCTDPWASLQDLSE</sequence>
<dbReference type="GO" id="GO:0046872">
    <property type="term" value="F:metal ion binding"/>
    <property type="evidence" value="ECO:0007669"/>
    <property type="project" value="UniProtKB-KW"/>
</dbReference>
<dbReference type="InterPro" id="IPR002678">
    <property type="entry name" value="DUF34/NIF3"/>
</dbReference>
<dbReference type="Pfam" id="PF01784">
    <property type="entry name" value="DUF34_NIF3"/>
    <property type="match status" value="1"/>
</dbReference>
<proteinExistence type="inferred from homology"/>
<accession>A0A6J7KZB5</accession>
<dbReference type="Gene3D" id="3.40.1390.30">
    <property type="entry name" value="NIF3 (NGG1p interacting factor 3)-like"/>
    <property type="match status" value="1"/>
</dbReference>
<name>A0A6J7KZB5_9ZZZZ</name>
<evidence type="ECO:0000256" key="1">
    <source>
        <dbReference type="ARBA" id="ARBA00006964"/>
    </source>
</evidence>